<sequence length="293" mass="31717">MINETNTSPESIVEVTMANAQAALIEASVERPVLALFWSQRSDVCIALKQLLEAIAQEKAGKFLLANVNTDELAGIASQLGVQSLPTLMVLQQGQPVDGLAGDQTEANVRALLDKFLPPQWQEDLSAAEKLLATDDINDQAKAIALLKDAWAESKQCSLAVLLADIYLNAGRLDDCEAQLKAVPIQDRQSAWLQVEAKLQLKREAGKAPEILALEQALAATPDDLAIVQQLAVALAQDKHHQEALELLFPVLKKNLGAADGAVRKTFQDILASLGKGDPLAVKFQRQLYALIY</sequence>
<proteinExistence type="predicted"/>
<dbReference type="SUPFAM" id="SSF52833">
    <property type="entry name" value="Thioredoxin-like"/>
    <property type="match status" value="1"/>
</dbReference>
<dbReference type="Pfam" id="PF14561">
    <property type="entry name" value="TPR_20"/>
    <property type="match status" value="1"/>
</dbReference>
<dbReference type="InterPro" id="IPR011990">
    <property type="entry name" value="TPR-like_helical_dom_sf"/>
</dbReference>
<keyword evidence="3" id="KW-1185">Reference proteome</keyword>
<dbReference type="CDD" id="cd02956">
    <property type="entry name" value="ybbN"/>
    <property type="match status" value="1"/>
</dbReference>
<dbReference type="PANTHER" id="PTHR45663">
    <property type="entry name" value="GEO12009P1"/>
    <property type="match status" value="1"/>
</dbReference>
<dbReference type="Pfam" id="PF00085">
    <property type="entry name" value="Thioredoxin"/>
    <property type="match status" value="1"/>
</dbReference>
<dbReference type="Gene3D" id="3.40.30.10">
    <property type="entry name" value="Glutaredoxin"/>
    <property type="match status" value="1"/>
</dbReference>
<dbReference type="EMBL" id="JBHSCX010000021">
    <property type="protein sequence ID" value="MFC4363914.1"/>
    <property type="molecule type" value="Genomic_DNA"/>
</dbReference>
<gene>
    <name evidence="2" type="ORF">ACFOX3_16470</name>
</gene>
<dbReference type="PANTHER" id="PTHR45663:SF11">
    <property type="entry name" value="GEO12009P1"/>
    <property type="match status" value="1"/>
</dbReference>
<evidence type="ECO:0000313" key="2">
    <source>
        <dbReference type="EMBL" id="MFC4363914.1"/>
    </source>
</evidence>
<name>A0ABV8V8T9_9GAMM</name>
<dbReference type="Pfam" id="PF14559">
    <property type="entry name" value="TPR_19"/>
    <property type="match status" value="1"/>
</dbReference>
<feature type="domain" description="Thioredoxin" evidence="1">
    <location>
        <begin position="1"/>
        <end position="118"/>
    </location>
</feature>
<accession>A0ABV8V8T9</accession>
<dbReference type="InterPro" id="IPR036249">
    <property type="entry name" value="Thioredoxin-like_sf"/>
</dbReference>
<dbReference type="RefSeq" id="WP_290263123.1">
    <property type="nucleotide sequence ID" value="NZ_JAUFQG010000004.1"/>
</dbReference>
<reference evidence="3" key="1">
    <citation type="journal article" date="2019" name="Int. J. Syst. Evol. Microbiol.">
        <title>The Global Catalogue of Microorganisms (GCM) 10K type strain sequencing project: providing services to taxonomists for standard genome sequencing and annotation.</title>
        <authorList>
            <consortium name="The Broad Institute Genomics Platform"/>
            <consortium name="The Broad Institute Genome Sequencing Center for Infectious Disease"/>
            <person name="Wu L."/>
            <person name="Ma J."/>
        </authorList>
    </citation>
    <scope>NUCLEOTIDE SEQUENCE [LARGE SCALE GENOMIC DNA]</scope>
    <source>
        <strain evidence="3">CECT 8570</strain>
    </source>
</reference>
<dbReference type="InterPro" id="IPR013766">
    <property type="entry name" value="Thioredoxin_domain"/>
</dbReference>
<evidence type="ECO:0000259" key="1">
    <source>
        <dbReference type="PROSITE" id="PS51352"/>
    </source>
</evidence>
<organism evidence="2 3">
    <name type="scientific">Simiduia curdlanivorans</name>
    <dbReference type="NCBI Taxonomy" id="1492769"/>
    <lineage>
        <taxon>Bacteria</taxon>
        <taxon>Pseudomonadati</taxon>
        <taxon>Pseudomonadota</taxon>
        <taxon>Gammaproteobacteria</taxon>
        <taxon>Cellvibrionales</taxon>
        <taxon>Cellvibrionaceae</taxon>
        <taxon>Simiduia</taxon>
    </lineage>
</organism>
<protein>
    <submittedName>
        <fullName evidence="2">Tetratricopeptide repeat protein</fullName>
    </submittedName>
</protein>
<dbReference type="PROSITE" id="PS51352">
    <property type="entry name" value="THIOREDOXIN_2"/>
    <property type="match status" value="1"/>
</dbReference>
<evidence type="ECO:0000313" key="3">
    <source>
        <dbReference type="Proteomes" id="UP001595840"/>
    </source>
</evidence>
<comment type="caution">
    <text evidence="2">The sequence shown here is derived from an EMBL/GenBank/DDBJ whole genome shotgun (WGS) entry which is preliminary data.</text>
</comment>
<dbReference type="Gene3D" id="1.25.40.10">
    <property type="entry name" value="Tetratricopeptide repeat domain"/>
    <property type="match status" value="2"/>
</dbReference>
<dbReference type="Proteomes" id="UP001595840">
    <property type="component" value="Unassembled WGS sequence"/>
</dbReference>